<organism evidence="1">
    <name type="scientific">Anguilla anguilla</name>
    <name type="common">European freshwater eel</name>
    <name type="synonym">Muraena anguilla</name>
    <dbReference type="NCBI Taxonomy" id="7936"/>
    <lineage>
        <taxon>Eukaryota</taxon>
        <taxon>Metazoa</taxon>
        <taxon>Chordata</taxon>
        <taxon>Craniata</taxon>
        <taxon>Vertebrata</taxon>
        <taxon>Euteleostomi</taxon>
        <taxon>Actinopterygii</taxon>
        <taxon>Neopterygii</taxon>
        <taxon>Teleostei</taxon>
        <taxon>Anguilliformes</taxon>
        <taxon>Anguillidae</taxon>
        <taxon>Anguilla</taxon>
    </lineage>
</organism>
<dbReference type="EMBL" id="GBXM01076162">
    <property type="protein sequence ID" value="JAH32415.1"/>
    <property type="molecule type" value="Transcribed_RNA"/>
</dbReference>
<evidence type="ECO:0000313" key="1">
    <source>
        <dbReference type="EMBL" id="JAH32415.1"/>
    </source>
</evidence>
<proteinExistence type="predicted"/>
<protein>
    <submittedName>
        <fullName evidence="1">Uncharacterized protein</fullName>
    </submittedName>
</protein>
<dbReference type="AlphaFoldDB" id="A0A0E9RVA6"/>
<reference evidence="1" key="2">
    <citation type="journal article" date="2015" name="Fish Shellfish Immunol.">
        <title>Early steps in the European eel (Anguilla anguilla)-Vibrio vulnificus interaction in the gills: Role of the RtxA13 toxin.</title>
        <authorList>
            <person name="Callol A."/>
            <person name="Pajuelo D."/>
            <person name="Ebbesson L."/>
            <person name="Teles M."/>
            <person name="MacKenzie S."/>
            <person name="Amaro C."/>
        </authorList>
    </citation>
    <scope>NUCLEOTIDE SEQUENCE</scope>
</reference>
<accession>A0A0E9RVA6</accession>
<sequence length="21" mass="2594">MKYKLFLSYMIIFPVRGVFLK</sequence>
<name>A0A0E9RVA6_ANGAN</name>
<reference evidence="1" key="1">
    <citation type="submission" date="2014-11" db="EMBL/GenBank/DDBJ databases">
        <authorList>
            <person name="Amaro Gonzalez C."/>
        </authorList>
    </citation>
    <scope>NUCLEOTIDE SEQUENCE</scope>
</reference>